<dbReference type="SUPFAM" id="SSF46689">
    <property type="entry name" value="Homeodomain-like"/>
    <property type="match status" value="1"/>
</dbReference>
<dbReference type="SUPFAM" id="SSF55277">
    <property type="entry name" value="GYF domain"/>
    <property type="match status" value="1"/>
</dbReference>
<feature type="region of interest" description="Disordered" evidence="1">
    <location>
        <begin position="515"/>
        <end position="690"/>
    </location>
</feature>
<feature type="compositionally biased region" description="Acidic residues" evidence="1">
    <location>
        <begin position="821"/>
        <end position="831"/>
    </location>
</feature>
<dbReference type="EMBL" id="JBBXMP010000002">
    <property type="protein sequence ID" value="KAL0072122.1"/>
    <property type="molecule type" value="Genomic_DNA"/>
</dbReference>
<feature type="region of interest" description="Disordered" evidence="1">
    <location>
        <begin position="375"/>
        <end position="421"/>
    </location>
</feature>
<feature type="region of interest" description="Disordered" evidence="1">
    <location>
        <begin position="204"/>
        <end position="360"/>
    </location>
</feature>
<feature type="compositionally biased region" description="Acidic residues" evidence="1">
    <location>
        <begin position="470"/>
        <end position="481"/>
    </location>
</feature>
<feature type="compositionally biased region" description="Basic and acidic residues" evidence="1">
    <location>
        <begin position="868"/>
        <end position="877"/>
    </location>
</feature>
<accession>A0ABR3ADV8</accession>
<feature type="compositionally biased region" description="Polar residues" evidence="1">
    <location>
        <begin position="571"/>
        <end position="584"/>
    </location>
</feature>
<feature type="region of interest" description="Disordered" evidence="1">
    <location>
        <begin position="847"/>
        <end position="893"/>
    </location>
</feature>
<feature type="compositionally biased region" description="Polar residues" evidence="1">
    <location>
        <begin position="961"/>
        <end position="982"/>
    </location>
</feature>
<proteinExistence type="predicted"/>
<evidence type="ECO:0000313" key="4">
    <source>
        <dbReference type="Proteomes" id="UP001437256"/>
    </source>
</evidence>
<feature type="compositionally biased region" description="Polar residues" evidence="1">
    <location>
        <begin position="1"/>
        <end position="15"/>
    </location>
</feature>
<gene>
    <name evidence="3" type="ORF">AAF712_001045</name>
</gene>
<feature type="region of interest" description="Disordered" evidence="1">
    <location>
        <begin position="961"/>
        <end position="987"/>
    </location>
</feature>
<feature type="domain" description="GYF" evidence="2">
    <location>
        <begin position="995"/>
        <end position="1051"/>
    </location>
</feature>
<dbReference type="Proteomes" id="UP001437256">
    <property type="component" value="Unassembled WGS sequence"/>
</dbReference>
<feature type="region of interest" description="Disordered" evidence="1">
    <location>
        <begin position="1199"/>
        <end position="1218"/>
    </location>
</feature>
<feature type="compositionally biased region" description="Pro residues" evidence="1">
    <location>
        <begin position="248"/>
        <end position="257"/>
    </location>
</feature>
<feature type="compositionally biased region" description="Basic residues" evidence="1">
    <location>
        <begin position="409"/>
        <end position="420"/>
    </location>
</feature>
<feature type="compositionally biased region" description="Low complexity" evidence="1">
    <location>
        <begin position="811"/>
        <end position="820"/>
    </location>
</feature>
<dbReference type="Pfam" id="PF08914">
    <property type="entry name" value="Myb_Rap1"/>
    <property type="match status" value="1"/>
</dbReference>
<dbReference type="InterPro" id="IPR035445">
    <property type="entry name" value="GYF-like_dom_sf"/>
</dbReference>
<dbReference type="Gene3D" id="1.10.10.60">
    <property type="entry name" value="Homeodomain-like"/>
    <property type="match status" value="1"/>
</dbReference>
<feature type="region of interest" description="Disordered" evidence="1">
    <location>
        <begin position="454"/>
        <end position="482"/>
    </location>
</feature>
<organism evidence="3 4">
    <name type="scientific">Marasmius tenuissimus</name>
    <dbReference type="NCBI Taxonomy" id="585030"/>
    <lineage>
        <taxon>Eukaryota</taxon>
        <taxon>Fungi</taxon>
        <taxon>Dikarya</taxon>
        <taxon>Basidiomycota</taxon>
        <taxon>Agaricomycotina</taxon>
        <taxon>Agaricomycetes</taxon>
        <taxon>Agaricomycetidae</taxon>
        <taxon>Agaricales</taxon>
        <taxon>Marasmiineae</taxon>
        <taxon>Marasmiaceae</taxon>
        <taxon>Marasmius</taxon>
    </lineage>
</organism>
<feature type="compositionally biased region" description="Basic residues" evidence="1">
    <location>
        <begin position="593"/>
        <end position="602"/>
    </location>
</feature>
<dbReference type="InterPro" id="IPR015010">
    <property type="entry name" value="TERF2IP_Myb"/>
</dbReference>
<feature type="region of interest" description="Disordered" evidence="1">
    <location>
        <begin position="796"/>
        <end position="832"/>
    </location>
</feature>
<feature type="compositionally biased region" description="Polar residues" evidence="1">
    <location>
        <begin position="1256"/>
        <end position="1281"/>
    </location>
</feature>
<feature type="region of interest" description="Disordered" evidence="1">
    <location>
        <begin position="1050"/>
        <end position="1087"/>
    </location>
</feature>
<dbReference type="Pfam" id="PF02213">
    <property type="entry name" value="GYF"/>
    <property type="match status" value="1"/>
</dbReference>
<dbReference type="Gene3D" id="3.30.1490.40">
    <property type="match status" value="1"/>
</dbReference>
<feature type="compositionally biased region" description="Low complexity" evidence="1">
    <location>
        <begin position="385"/>
        <end position="397"/>
    </location>
</feature>
<feature type="compositionally biased region" description="Low complexity" evidence="1">
    <location>
        <begin position="311"/>
        <end position="329"/>
    </location>
</feature>
<protein>
    <recommendedName>
        <fullName evidence="2">GYF domain-containing protein</fullName>
    </recommendedName>
</protein>
<feature type="compositionally biased region" description="Basic and acidic residues" evidence="1">
    <location>
        <begin position="346"/>
        <end position="357"/>
    </location>
</feature>
<sequence>MDDHQLASSSSSPVTANRDPQRKRLSGFFNNLIHRREPPAAIQEEPKTPSKEDESPQPAPAVPPPRLPPPTLQELGLSLSVVTENLHPSHFTTPPSSGAFLSPNYLLLCHAQGLDVLPITSPPEPQPLPLIRRVSFKSIVVMEQRGVLVAIAGRRDGVRVYALEEIRKAVEWRIDVQIKRERERQRREQAKKAASSLIIEARLSNDKFRKPSSSTPPPGAETSAKVSIPRKSSHSSITPTASTHSVQPPIPPVPLIPRTPTIRKLKPPKKSPALPPSVSSVPSTPEPTGLPPPYPASEASDYFTQPTPIPARATSSVAVRQRSASVSEVLSVPPISRMNTTVDPTRPSDPDAKEHGWIDSSDEEAIDVVAAGASGSQALDERTSAIHSSPSAQSSTANIHPVITTPPSHSHRRSLSRRNRPANLDLSLTINNPVAPSEPSPAPTLLTLRQALANPSSQNASDNTDRGLVDPDEDDDDDGDGEISLSQALMESRLPDLPPPGSVRPQQAIYINSSLTGGEDEPASPRTSEAHSSRSETLAPSSSTNSSNRRRRWSLMLNTSLSGSSSTPSLDRQTASPAVASPTTPVARDHRPNRLSRSHSHRANTSPTPSRRPASANAETHRSNASEPIPPLPSENAPATIPSSSRSRFLPRIISNALNNMRHDDRPSTSPSGFDSDSHRKTNSVASATQPPAAKLEYVKLPGTKGSLTIKAVETAKKSFLAILCGENGEKVELFAGTYRTALGLSRTFILPDSPRSLELQLQGDDLVEVFLVFSQNVFGLEPATVRVREVRIGRAERRAARRRAREARADAANNTGNNENETEPQAEDETNVNVSIGVSVAVGSTVVATGTGPTDPSTPALIPSEHPQQHSEDRPASSEGNVDGTTTPAEGGVTTTTAVAHAEELVALATAQMGPYTTFQQLSFAPRFPLASIADDYVIPPTYPDFIDYKTAYESDSGGVTTLRNGSESGHSSADATQVQFSPPGLPLPTPTAPCRWFYLDPKGVVHGPWKASLMQSWYKDSLLPADLPVRREEDTEFTLLRDLRQQSIDPTHPFSPGAPVSPIVRPQEPPRPASISIDSSATVPPFQPTDKPLLKPISLLAQPKHFGPPALFYSSRGGHSTTIVDARGRSVLKDRFFWSDDDNPTKDDDSKPTSLTGRMGDVKRIEAVDIKDRSVLIAMRQGGVEAVDLGDALLRPADSSRGSLPQFNPAPSTMNRRQPFVWRIGTPVSVSSNSNASTVLPATPTSAFMGGGKQTKSGGSLPRSTKSGPLSAKSPTGKTDFNLGGDAEPEFHDEVLFLGRKEDEIYICERNAGSHVQAHGGEVIGGSVPPSGSIVLIELGKPDAERLLRERTRPDVRLHVVPYTYVEACQTAGALLKQIFVEEPGFQPMSIHIHESIQNPKFRDEITSRILYAGGNPFSALQDARVIIADSKTPVFATLVKVTHHSPNKYVESLEWVNRCLEKESVSFTPHVYKNPGGRRAGEERTQFNDEDERKLCEWIALKIPYKETGGRTGNKLYMQLCEMKDMPGYTWVQRHTWQSWRERYKKHAEKLDKIIDEIVHETKPNPGDKVQYGYVRQEEDDKPRKKRKRAAPKNGIESLQQPPPEFVVGASTDSQVLPGAVYQPENVPVPFLPVLAQKPGSGTTNEDENANWAVRLADGVLPPWAKRSAQDEKKLKMIEPLDQATASQQTMQAMVVVAEHVVDQSLRGIAEQHRFTLEEVREYYDRCGDMERTSRRFQKMREHLNLLPDEP</sequence>
<feature type="region of interest" description="Disordered" evidence="1">
    <location>
        <begin position="1244"/>
        <end position="1287"/>
    </location>
</feature>
<feature type="compositionally biased region" description="Pro residues" evidence="1">
    <location>
        <begin position="57"/>
        <end position="71"/>
    </location>
</feature>
<reference evidence="3 4" key="1">
    <citation type="submission" date="2024-05" db="EMBL/GenBank/DDBJ databases">
        <title>A draft genome resource for the thread blight pathogen Marasmius tenuissimus strain MS-2.</title>
        <authorList>
            <person name="Yulfo-Soto G.E."/>
            <person name="Baruah I.K."/>
            <person name="Amoako-Attah I."/>
            <person name="Bukari Y."/>
            <person name="Meinhardt L.W."/>
            <person name="Bailey B.A."/>
            <person name="Cohen S.P."/>
        </authorList>
    </citation>
    <scope>NUCLEOTIDE SEQUENCE [LARGE SCALE GENOMIC DNA]</scope>
    <source>
        <strain evidence="3 4">MS-2</strain>
    </source>
</reference>
<dbReference type="InterPro" id="IPR003169">
    <property type="entry name" value="GYF"/>
</dbReference>
<feature type="compositionally biased region" description="Basic and acidic residues" evidence="1">
    <location>
        <begin position="34"/>
        <end position="54"/>
    </location>
</feature>
<feature type="region of interest" description="Disordered" evidence="1">
    <location>
        <begin position="1562"/>
        <end position="1608"/>
    </location>
</feature>
<evidence type="ECO:0000313" key="3">
    <source>
        <dbReference type="EMBL" id="KAL0072122.1"/>
    </source>
</evidence>
<dbReference type="PROSITE" id="PS50829">
    <property type="entry name" value="GYF"/>
    <property type="match status" value="1"/>
</dbReference>
<dbReference type="SMART" id="SM00444">
    <property type="entry name" value="GYF"/>
    <property type="match status" value="1"/>
</dbReference>
<evidence type="ECO:0000259" key="2">
    <source>
        <dbReference type="PROSITE" id="PS50829"/>
    </source>
</evidence>
<feature type="compositionally biased region" description="Low complexity" evidence="1">
    <location>
        <begin position="554"/>
        <end position="570"/>
    </location>
</feature>
<evidence type="ECO:0000256" key="1">
    <source>
        <dbReference type="SAM" id="MobiDB-lite"/>
    </source>
</evidence>
<comment type="caution">
    <text evidence="3">The sequence shown here is derived from an EMBL/GenBank/DDBJ whole genome shotgun (WGS) entry which is preliminary data.</text>
</comment>
<feature type="region of interest" description="Disordered" evidence="1">
    <location>
        <begin position="1"/>
        <end position="73"/>
    </location>
</feature>
<feature type="compositionally biased region" description="Pro residues" evidence="1">
    <location>
        <begin position="284"/>
        <end position="295"/>
    </location>
</feature>
<feature type="compositionally biased region" description="Polar residues" evidence="1">
    <location>
        <begin position="1202"/>
        <end position="1218"/>
    </location>
</feature>
<name>A0ABR3ADV8_9AGAR</name>
<feature type="compositionally biased region" description="Polar residues" evidence="1">
    <location>
        <begin position="234"/>
        <end position="246"/>
    </location>
</feature>
<dbReference type="CDD" id="cd11655">
    <property type="entry name" value="rap1_myb-like"/>
    <property type="match status" value="1"/>
</dbReference>
<dbReference type="InterPro" id="IPR009057">
    <property type="entry name" value="Homeodomain-like_sf"/>
</dbReference>
<keyword evidence="4" id="KW-1185">Reference proteome</keyword>